<dbReference type="EMBL" id="CP069040">
    <property type="protein sequence ID" value="QRD05196.1"/>
    <property type="molecule type" value="Genomic_DNA"/>
</dbReference>
<protein>
    <submittedName>
        <fullName evidence="1">Uncharacterized protein</fullName>
    </submittedName>
</protein>
<evidence type="ECO:0000313" key="2">
    <source>
        <dbReference type="Proteomes" id="UP000663193"/>
    </source>
</evidence>
<dbReference type="KEGG" id="pno:SNOG_11109"/>
<organism evidence="1 2">
    <name type="scientific">Phaeosphaeria nodorum (strain SN15 / ATCC MYA-4574 / FGSC 10173)</name>
    <name type="common">Glume blotch fungus</name>
    <name type="synonym">Parastagonospora nodorum</name>
    <dbReference type="NCBI Taxonomy" id="321614"/>
    <lineage>
        <taxon>Eukaryota</taxon>
        <taxon>Fungi</taxon>
        <taxon>Dikarya</taxon>
        <taxon>Ascomycota</taxon>
        <taxon>Pezizomycotina</taxon>
        <taxon>Dothideomycetes</taxon>
        <taxon>Pleosporomycetidae</taxon>
        <taxon>Pleosporales</taxon>
        <taxon>Pleosporineae</taxon>
        <taxon>Phaeosphaeriaceae</taxon>
        <taxon>Parastagonospora</taxon>
    </lineage>
</organism>
<dbReference type="Proteomes" id="UP000663193">
    <property type="component" value="Chromosome 18"/>
</dbReference>
<dbReference type="AlphaFoldDB" id="A0A7U2I6I4"/>
<accession>A0A7U2I6I4</accession>
<evidence type="ECO:0000313" key="1">
    <source>
        <dbReference type="EMBL" id="QRD05196.1"/>
    </source>
</evidence>
<dbReference type="RefSeq" id="XP_001801359.1">
    <property type="nucleotide sequence ID" value="XM_001801307.1"/>
</dbReference>
<keyword evidence="2" id="KW-1185">Reference proteome</keyword>
<sequence>MHCPADNIQFTLPSNVTAIANPANIKAKVTTSAPTIGPAPSPTSAAASSSVFRYGGIDGNNTGTLRVWLPPPILYLNCYYTGNQSTSTHVINDKSRSDANTNISVCYNFCSTGANTTADGVPYFTYFGIWQGTFCKCGNNFNWQIAGNASAIATECRNPAFNNGLNRTLTGTDAGGAKNAMVVWRYNDPDLAASVRTALRPRCYRDVGCDVSVETTGGKCEYDYETDDDRVQKQRRKVPIGN</sequence>
<name>A0A7U2I6I4_PHANO</name>
<dbReference type="VEuPathDB" id="FungiDB:JI435_111090"/>
<gene>
    <name evidence="1" type="ORF">JI435_111090</name>
</gene>
<reference evidence="2" key="1">
    <citation type="journal article" date="2021" name="BMC Genomics">
        <title>Chromosome-level genome assembly and manually-curated proteome of model necrotroph Parastagonospora nodorum Sn15 reveals a genome-wide trove of candidate effector homologs, and redundancy of virulence-related functions within an accessory chromosome.</title>
        <authorList>
            <person name="Bertazzoni S."/>
            <person name="Jones D.A.B."/>
            <person name="Phan H.T."/>
            <person name="Tan K.-C."/>
            <person name="Hane J.K."/>
        </authorList>
    </citation>
    <scope>NUCLEOTIDE SEQUENCE [LARGE SCALE GENOMIC DNA]</scope>
    <source>
        <strain evidence="2">SN15 / ATCC MYA-4574 / FGSC 10173)</strain>
    </source>
</reference>
<proteinExistence type="predicted"/>